<evidence type="ECO:0000313" key="2">
    <source>
        <dbReference type="Proteomes" id="UP000008370"/>
    </source>
</evidence>
<dbReference type="Proteomes" id="UP000008370">
    <property type="component" value="Unassembled WGS sequence"/>
</dbReference>
<evidence type="ECO:0000313" key="1">
    <source>
        <dbReference type="EMBL" id="EKM60036.1"/>
    </source>
</evidence>
<dbReference type="GeneID" id="18912446"/>
<dbReference type="AlphaFoldDB" id="K5VAY3"/>
<accession>K5VAY3</accession>
<keyword evidence="2" id="KW-1185">Reference proteome</keyword>
<dbReference type="InParanoid" id="K5VAY3"/>
<dbReference type="HOGENOM" id="CLU_2038867_0_0_1"/>
<dbReference type="RefSeq" id="XP_007392584.1">
    <property type="nucleotide sequence ID" value="XM_007392522.1"/>
</dbReference>
<name>K5VAY3_PHACS</name>
<organism evidence="1 2">
    <name type="scientific">Phanerochaete carnosa (strain HHB-10118-sp)</name>
    <name type="common">White-rot fungus</name>
    <name type="synonym">Peniophora carnosa</name>
    <dbReference type="NCBI Taxonomy" id="650164"/>
    <lineage>
        <taxon>Eukaryota</taxon>
        <taxon>Fungi</taxon>
        <taxon>Dikarya</taxon>
        <taxon>Basidiomycota</taxon>
        <taxon>Agaricomycotina</taxon>
        <taxon>Agaricomycetes</taxon>
        <taxon>Polyporales</taxon>
        <taxon>Phanerochaetaceae</taxon>
        <taxon>Phanerochaete</taxon>
    </lineage>
</organism>
<sequence>MAFARVSIPGHTTAFWPLSQTEPASIDPPRGLRSATPSLEDVLPLTLSQEEALDARTDCSRLLPRLAYGWHPTGKSRLLQVRDLLPRICDAEFSSGIGWESGSTSVLKQLVNSATKSGKGT</sequence>
<reference evidence="1 2" key="1">
    <citation type="journal article" date="2012" name="BMC Genomics">
        <title>Comparative genomics of the white-rot fungi, Phanerochaete carnosa and P. chrysosporium, to elucidate the genetic basis of the distinct wood types they colonize.</title>
        <authorList>
            <person name="Suzuki H."/>
            <person name="MacDonald J."/>
            <person name="Syed K."/>
            <person name="Salamov A."/>
            <person name="Hori C."/>
            <person name="Aerts A."/>
            <person name="Henrissat B."/>
            <person name="Wiebenga A."/>
            <person name="vanKuyk P.A."/>
            <person name="Barry K."/>
            <person name="Lindquist E."/>
            <person name="LaButti K."/>
            <person name="Lapidus A."/>
            <person name="Lucas S."/>
            <person name="Coutinho P."/>
            <person name="Gong Y."/>
            <person name="Samejima M."/>
            <person name="Mahadevan R."/>
            <person name="Abou-Zaid M."/>
            <person name="de Vries R.P."/>
            <person name="Igarashi K."/>
            <person name="Yadav J.S."/>
            <person name="Grigoriev I.V."/>
            <person name="Master E.R."/>
        </authorList>
    </citation>
    <scope>NUCLEOTIDE SEQUENCE [LARGE SCALE GENOMIC DNA]</scope>
    <source>
        <strain evidence="1 2">HHB-10118-sp</strain>
    </source>
</reference>
<proteinExistence type="predicted"/>
<protein>
    <submittedName>
        <fullName evidence="1">Uncharacterized protein</fullName>
    </submittedName>
</protein>
<dbReference type="KEGG" id="pco:PHACADRAFT_206245"/>
<dbReference type="EMBL" id="JH930469">
    <property type="protein sequence ID" value="EKM60036.1"/>
    <property type="molecule type" value="Genomic_DNA"/>
</dbReference>
<gene>
    <name evidence="1" type="ORF">PHACADRAFT_206245</name>
</gene>